<sequence length="146" mass="16766">MDYRGPRSRKLTARLSSDLDALLRKPSRVHHRSHLPQSPPLSSGIVPSSFGTGRRHDSVRRAADPRGNRSDALLSVMRCRPVFWCPIFWLQTLRMSRTMLRLLTATRQLTGRIQLRHHVAPGLAHARMRRPCVSRRMLHCVRGMGF</sequence>
<accession>A0AAV7P694</accession>
<evidence type="ECO:0000313" key="3">
    <source>
        <dbReference type="Proteomes" id="UP001066276"/>
    </source>
</evidence>
<evidence type="ECO:0000313" key="2">
    <source>
        <dbReference type="EMBL" id="KAJ1122664.1"/>
    </source>
</evidence>
<gene>
    <name evidence="2" type="ORF">NDU88_001149</name>
</gene>
<dbReference type="Proteomes" id="UP001066276">
    <property type="component" value="Chromosome 7"/>
</dbReference>
<name>A0AAV7P694_PLEWA</name>
<feature type="compositionally biased region" description="Basic and acidic residues" evidence="1">
    <location>
        <begin position="54"/>
        <end position="66"/>
    </location>
</feature>
<organism evidence="2 3">
    <name type="scientific">Pleurodeles waltl</name>
    <name type="common">Iberian ribbed newt</name>
    <dbReference type="NCBI Taxonomy" id="8319"/>
    <lineage>
        <taxon>Eukaryota</taxon>
        <taxon>Metazoa</taxon>
        <taxon>Chordata</taxon>
        <taxon>Craniata</taxon>
        <taxon>Vertebrata</taxon>
        <taxon>Euteleostomi</taxon>
        <taxon>Amphibia</taxon>
        <taxon>Batrachia</taxon>
        <taxon>Caudata</taxon>
        <taxon>Salamandroidea</taxon>
        <taxon>Salamandridae</taxon>
        <taxon>Pleurodelinae</taxon>
        <taxon>Pleurodeles</taxon>
    </lineage>
</organism>
<feature type="region of interest" description="Disordered" evidence="1">
    <location>
        <begin position="27"/>
        <end position="66"/>
    </location>
</feature>
<proteinExistence type="predicted"/>
<evidence type="ECO:0000256" key="1">
    <source>
        <dbReference type="SAM" id="MobiDB-lite"/>
    </source>
</evidence>
<dbReference type="AlphaFoldDB" id="A0AAV7P694"/>
<reference evidence="2" key="1">
    <citation type="journal article" date="2022" name="bioRxiv">
        <title>Sequencing and chromosome-scale assembly of the giantPleurodeles waltlgenome.</title>
        <authorList>
            <person name="Brown T."/>
            <person name="Elewa A."/>
            <person name="Iarovenko S."/>
            <person name="Subramanian E."/>
            <person name="Araus A.J."/>
            <person name="Petzold A."/>
            <person name="Susuki M."/>
            <person name="Suzuki K.-i.T."/>
            <person name="Hayashi T."/>
            <person name="Toyoda A."/>
            <person name="Oliveira C."/>
            <person name="Osipova E."/>
            <person name="Leigh N.D."/>
            <person name="Simon A."/>
            <person name="Yun M.H."/>
        </authorList>
    </citation>
    <scope>NUCLEOTIDE SEQUENCE</scope>
    <source>
        <strain evidence="2">20211129_DDA</strain>
        <tissue evidence="2">Liver</tissue>
    </source>
</reference>
<keyword evidence="3" id="KW-1185">Reference proteome</keyword>
<dbReference type="EMBL" id="JANPWB010000011">
    <property type="protein sequence ID" value="KAJ1122664.1"/>
    <property type="molecule type" value="Genomic_DNA"/>
</dbReference>
<comment type="caution">
    <text evidence="2">The sequence shown here is derived from an EMBL/GenBank/DDBJ whole genome shotgun (WGS) entry which is preliminary data.</text>
</comment>
<protein>
    <submittedName>
        <fullName evidence="2">Uncharacterized protein</fullName>
    </submittedName>
</protein>